<dbReference type="Gene3D" id="1.20.140.10">
    <property type="entry name" value="Butyryl-CoA Dehydrogenase, subunit A, domain 3"/>
    <property type="match status" value="1"/>
</dbReference>
<evidence type="ECO:0000259" key="6">
    <source>
        <dbReference type="Pfam" id="PF00441"/>
    </source>
</evidence>
<proteinExistence type="inferred from homology"/>
<keyword evidence="9" id="KW-1185">Reference proteome</keyword>
<dbReference type="PANTHER" id="PTHR43884:SF20">
    <property type="entry name" value="ACYL-COA DEHYDROGENASE FADE28"/>
    <property type="match status" value="1"/>
</dbReference>
<evidence type="ECO:0000259" key="7">
    <source>
        <dbReference type="Pfam" id="PF02771"/>
    </source>
</evidence>
<dbReference type="InterPro" id="IPR013786">
    <property type="entry name" value="AcylCoA_DH/ox_N"/>
</dbReference>
<dbReference type="Proteomes" id="UP000199758">
    <property type="component" value="Unassembled WGS sequence"/>
</dbReference>
<keyword evidence="5" id="KW-0560">Oxidoreductase</keyword>
<name>A0A1M5QDU9_9GAMM</name>
<gene>
    <name evidence="8" type="ORF">SAMN04488068_2543</name>
</gene>
<dbReference type="SUPFAM" id="SSF47203">
    <property type="entry name" value="Acyl-CoA dehydrogenase C-terminal domain-like"/>
    <property type="match status" value="1"/>
</dbReference>
<dbReference type="InterPro" id="IPR009075">
    <property type="entry name" value="AcylCo_DH/oxidase_C"/>
</dbReference>
<dbReference type="Pfam" id="PF00441">
    <property type="entry name" value="Acyl-CoA_dh_1"/>
    <property type="match status" value="1"/>
</dbReference>
<dbReference type="GO" id="GO:0050660">
    <property type="term" value="F:flavin adenine dinucleotide binding"/>
    <property type="evidence" value="ECO:0007669"/>
    <property type="project" value="InterPro"/>
</dbReference>
<reference evidence="8 9" key="1">
    <citation type="submission" date="2016-11" db="EMBL/GenBank/DDBJ databases">
        <authorList>
            <person name="Jaros S."/>
            <person name="Januszkiewicz K."/>
            <person name="Wedrychowicz H."/>
        </authorList>
    </citation>
    <scope>NUCLEOTIDE SEQUENCE [LARGE SCALE GENOMIC DNA]</scope>
    <source>
        <strain evidence="8 9">CGMCC 1.7049</strain>
    </source>
</reference>
<evidence type="ECO:0000256" key="3">
    <source>
        <dbReference type="ARBA" id="ARBA00022630"/>
    </source>
</evidence>
<feature type="domain" description="Acyl-CoA dehydrogenase/oxidase N-terminal" evidence="7">
    <location>
        <begin position="7"/>
        <end position="118"/>
    </location>
</feature>
<organism evidence="8 9">
    <name type="scientific">Hydrocarboniphaga daqingensis</name>
    <dbReference type="NCBI Taxonomy" id="490188"/>
    <lineage>
        <taxon>Bacteria</taxon>
        <taxon>Pseudomonadati</taxon>
        <taxon>Pseudomonadota</taxon>
        <taxon>Gammaproteobacteria</taxon>
        <taxon>Nevskiales</taxon>
        <taxon>Nevskiaceae</taxon>
        <taxon>Hydrocarboniphaga</taxon>
    </lineage>
</organism>
<dbReference type="PANTHER" id="PTHR43884">
    <property type="entry name" value="ACYL-COA DEHYDROGENASE"/>
    <property type="match status" value="1"/>
</dbReference>
<sequence>MDFTFDDQQLAFRDAIRKFLMVEAAPEMLREVWETHSGRSAELRGKLADQGLTALSVPEEFGGIGQTDLDWILVHQELGYYAIPDSLTDTAYLAVYLLNNMPCDLAFKRQWLPRIAEGRARVAVGHPLNPLVSDAEMADLLLLWHDDEVHALTREQVKLTANASIDMSRRLFRVEWTPSRDTRVCPASPGRELWDGVLNRGALALSAQLLGLTHRMLDLGVDHAAQRKQFGKPVGSFQAVKHHLADVAVKAEFAEPVIHRAAYAVANEWPQRATFVSQAKLMAGEAARLSARHSIQVHGAMGYTWEADLQMFVKRAWALDSAYGDSIFHKQRVAGQVLGVDARLGPGESFAGGIERPMKGIQYG</sequence>
<dbReference type="Pfam" id="PF02771">
    <property type="entry name" value="Acyl-CoA_dh_N"/>
    <property type="match status" value="1"/>
</dbReference>
<comment type="cofactor">
    <cofactor evidence="1">
        <name>FAD</name>
        <dbReference type="ChEBI" id="CHEBI:57692"/>
    </cofactor>
</comment>
<evidence type="ECO:0000256" key="2">
    <source>
        <dbReference type="ARBA" id="ARBA00009347"/>
    </source>
</evidence>
<dbReference type="EMBL" id="FQWZ01000006">
    <property type="protein sequence ID" value="SHH12071.1"/>
    <property type="molecule type" value="Genomic_DNA"/>
</dbReference>
<dbReference type="GO" id="GO:0003995">
    <property type="term" value="F:acyl-CoA dehydrogenase activity"/>
    <property type="evidence" value="ECO:0007669"/>
    <property type="project" value="TreeGrafter"/>
</dbReference>
<evidence type="ECO:0000256" key="5">
    <source>
        <dbReference type="ARBA" id="ARBA00023002"/>
    </source>
</evidence>
<comment type="similarity">
    <text evidence="2">Belongs to the acyl-CoA dehydrogenase family.</text>
</comment>
<protein>
    <submittedName>
        <fullName evidence="8">Acyl-CoA dehydrogenase</fullName>
    </submittedName>
</protein>
<keyword evidence="3" id="KW-0285">Flavoprotein</keyword>
<dbReference type="Gene3D" id="1.10.540.10">
    <property type="entry name" value="Acyl-CoA dehydrogenase/oxidase, N-terminal domain"/>
    <property type="match status" value="1"/>
</dbReference>
<evidence type="ECO:0000256" key="4">
    <source>
        <dbReference type="ARBA" id="ARBA00022827"/>
    </source>
</evidence>
<dbReference type="SUPFAM" id="SSF56645">
    <property type="entry name" value="Acyl-CoA dehydrogenase NM domain-like"/>
    <property type="match status" value="1"/>
</dbReference>
<dbReference type="OrthoDB" id="9769473at2"/>
<evidence type="ECO:0000256" key="1">
    <source>
        <dbReference type="ARBA" id="ARBA00001974"/>
    </source>
</evidence>
<dbReference type="RefSeq" id="WP_072898060.1">
    <property type="nucleotide sequence ID" value="NZ_FQWZ01000006.1"/>
</dbReference>
<dbReference type="AlphaFoldDB" id="A0A1M5QDU9"/>
<accession>A0A1M5QDU9</accession>
<evidence type="ECO:0000313" key="8">
    <source>
        <dbReference type="EMBL" id="SHH12071.1"/>
    </source>
</evidence>
<feature type="domain" description="Acyl-CoA dehydrogenase/oxidase C-terminal" evidence="6">
    <location>
        <begin position="196"/>
        <end position="334"/>
    </location>
</feature>
<dbReference type="STRING" id="490188.SAMN04488068_2543"/>
<dbReference type="InterPro" id="IPR009100">
    <property type="entry name" value="AcylCoA_DH/oxidase_NM_dom_sf"/>
</dbReference>
<evidence type="ECO:0000313" key="9">
    <source>
        <dbReference type="Proteomes" id="UP000199758"/>
    </source>
</evidence>
<dbReference type="InterPro" id="IPR037069">
    <property type="entry name" value="AcylCoA_DH/ox_N_sf"/>
</dbReference>
<keyword evidence="4" id="KW-0274">FAD</keyword>
<dbReference type="InterPro" id="IPR036250">
    <property type="entry name" value="AcylCo_DH-like_C"/>
</dbReference>